<evidence type="ECO:0000259" key="8">
    <source>
        <dbReference type="Pfam" id="PF13359"/>
    </source>
</evidence>
<dbReference type="Gramene" id="GBG80192">
    <property type="protein sequence ID" value="GBG80192"/>
    <property type="gene ID" value="CBR_g30558"/>
</dbReference>
<comment type="subcellular location">
    <subcellularLocation>
        <location evidence="2">Nucleus</location>
    </subcellularLocation>
</comment>
<dbReference type="AlphaFoldDB" id="A0A388LDA5"/>
<name>A0A388LDA5_CHABU</name>
<evidence type="ECO:0000256" key="2">
    <source>
        <dbReference type="ARBA" id="ARBA00004123"/>
    </source>
</evidence>
<dbReference type="Pfam" id="PF13359">
    <property type="entry name" value="DDE_Tnp_4"/>
    <property type="match status" value="1"/>
</dbReference>
<sequence length="397" mass="44547">MKKQIRARRRKITQCTSLEGPRLDTAAIDAVVHVCCPLGCGALPRAKPRWWMKRRTGGAWGDLRQCDDATEDYFRDKLHMSPHVFREIAEALSPLPQRRVTFYRESLQPDQIVAYVLYRWALGETYASSTCNFGIGRASGSVAVSDGTAALLTVHCDKTSWPVGVRKSVVLRAFAGKRFPNCRGCIDCTHIYIGKRANALGEDYYDRKQRFSIIAQVVVDLDLRVLDVFVGYPGSCHDVRIIHLTVSSLWARAEAGELFTGPSVMLPFGVQTNGYLLGDNGYPQSEGIVIPFGTTTRHQLETQFDNKQKIVRGAVERAFDRLKGMWRLFLQSHEMNMETLPQQFVVVCILHNLLIDAGILFDDNLLCKVDVNGVRRLHGRSAACSLALSSLALWLSW</sequence>
<evidence type="ECO:0000256" key="5">
    <source>
        <dbReference type="ARBA" id="ARBA00022723"/>
    </source>
</evidence>
<dbReference type="PANTHER" id="PTHR22930">
    <property type="match status" value="1"/>
</dbReference>
<gene>
    <name evidence="9" type="ORF">CBR_g30558</name>
</gene>
<dbReference type="GO" id="GO:0046872">
    <property type="term" value="F:metal ion binding"/>
    <property type="evidence" value="ECO:0007669"/>
    <property type="project" value="UniProtKB-KW"/>
</dbReference>
<proteinExistence type="inferred from homology"/>
<dbReference type="GO" id="GO:0016787">
    <property type="term" value="F:hydrolase activity"/>
    <property type="evidence" value="ECO:0007669"/>
    <property type="project" value="UniProtKB-KW"/>
</dbReference>
<keyword evidence="10" id="KW-1185">Reference proteome</keyword>
<feature type="domain" description="DDE Tnp4" evidence="8">
    <location>
        <begin position="186"/>
        <end position="352"/>
    </location>
</feature>
<evidence type="ECO:0000256" key="4">
    <source>
        <dbReference type="ARBA" id="ARBA00022722"/>
    </source>
</evidence>
<comment type="similarity">
    <text evidence="3">Belongs to the HARBI1 family.</text>
</comment>
<organism evidence="9 10">
    <name type="scientific">Chara braunii</name>
    <name type="common">Braun's stonewort</name>
    <dbReference type="NCBI Taxonomy" id="69332"/>
    <lineage>
        <taxon>Eukaryota</taxon>
        <taxon>Viridiplantae</taxon>
        <taxon>Streptophyta</taxon>
        <taxon>Charophyceae</taxon>
        <taxon>Charales</taxon>
        <taxon>Characeae</taxon>
        <taxon>Chara</taxon>
    </lineage>
</organism>
<dbReference type="InterPro" id="IPR027806">
    <property type="entry name" value="HARBI1_dom"/>
</dbReference>
<evidence type="ECO:0000313" key="10">
    <source>
        <dbReference type="Proteomes" id="UP000265515"/>
    </source>
</evidence>
<evidence type="ECO:0000256" key="7">
    <source>
        <dbReference type="ARBA" id="ARBA00023242"/>
    </source>
</evidence>
<dbReference type="EMBL" id="BFEA01000339">
    <property type="protein sequence ID" value="GBG80192.1"/>
    <property type="molecule type" value="Genomic_DNA"/>
</dbReference>
<keyword evidence="4" id="KW-0540">Nuclease</keyword>
<comment type="caution">
    <text evidence="9">The sequence shown here is derived from an EMBL/GenBank/DDBJ whole genome shotgun (WGS) entry which is preliminary data.</text>
</comment>
<dbReference type="InterPro" id="IPR045249">
    <property type="entry name" value="HARBI1-like"/>
</dbReference>
<dbReference type="OrthoDB" id="6734249at2759"/>
<dbReference type="GO" id="GO:0004518">
    <property type="term" value="F:nuclease activity"/>
    <property type="evidence" value="ECO:0007669"/>
    <property type="project" value="UniProtKB-KW"/>
</dbReference>
<keyword evidence="7" id="KW-0539">Nucleus</keyword>
<reference evidence="9 10" key="1">
    <citation type="journal article" date="2018" name="Cell">
        <title>The Chara Genome: Secondary Complexity and Implications for Plant Terrestrialization.</title>
        <authorList>
            <person name="Nishiyama T."/>
            <person name="Sakayama H."/>
            <person name="Vries J.D."/>
            <person name="Buschmann H."/>
            <person name="Saint-Marcoux D."/>
            <person name="Ullrich K.K."/>
            <person name="Haas F.B."/>
            <person name="Vanderstraeten L."/>
            <person name="Becker D."/>
            <person name="Lang D."/>
            <person name="Vosolsobe S."/>
            <person name="Rombauts S."/>
            <person name="Wilhelmsson P.K.I."/>
            <person name="Janitza P."/>
            <person name="Kern R."/>
            <person name="Heyl A."/>
            <person name="Rumpler F."/>
            <person name="Villalobos L.I.A.C."/>
            <person name="Clay J.M."/>
            <person name="Skokan R."/>
            <person name="Toyoda A."/>
            <person name="Suzuki Y."/>
            <person name="Kagoshima H."/>
            <person name="Schijlen E."/>
            <person name="Tajeshwar N."/>
            <person name="Catarino B."/>
            <person name="Hetherington A.J."/>
            <person name="Saltykova A."/>
            <person name="Bonnot C."/>
            <person name="Breuninger H."/>
            <person name="Symeonidi A."/>
            <person name="Radhakrishnan G.V."/>
            <person name="Van Nieuwerburgh F."/>
            <person name="Deforce D."/>
            <person name="Chang C."/>
            <person name="Karol K.G."/>
            <person name="Hedrich R."/>
            <person name="Ulvskov P."/>
            <person name="Glockner G."/>
            <person name="Delwiche C.F."/>
            <person name="Petrasek J."/>
            <person name="Van de Peer Y."/>
            <person name="Friml J."/>
            <person name="Beilby M."/>
            <person name="Dolan L."/>
            <person name="Kohara Y."/>
            <person name="Sugano S."/>
            <person name="Fujiyama A."/>
            <person name="Delaux P.-M."/>
            <person name="Quint M."/>
            <person name="TheiBen G."/>
            <person name="Hagemann M."/>
            <person name="Harholt J."/>
            <person name="Dunand C."/>
            <person name="Zachgo S."/>
            <person name="Langdale J."/>
            <person name="Maumus F."/>
            <person name="Straeten D.V.D."/>
            <person name="Gould S.B."/>
            <person name="Rensing S.A."/>
        </authorList>
    </citation>
    <scope>NUCLEOTIDE SEQUENCE [LARGE SCALE GENOMIC DNA]</scope>
    <source>
        <strain evidence="9 10">S276</strain>
    </source>
</reference>
<evidence type="ECO:0000256" key="6">
    <source>
        <dbReference type="ARBA" id="ARBA00022801"/>
    </source>
</evidence>
<keyword evidence="5" id="KW-0479">Metal-binding</keyword>
<accession>A0A388LDA5</accession>
<keyword evidence="6" id="KW-0378">Hydrolase</keyword>
<dbReference type="PANTHER" id="PTHR22930:SF85">
    <property type="entry name" value="GH03217P-RELATED"/>
    <property type="match status" value="1"/>
</dbReference>
<dbReference type="Proteomes" id="UP000265515">
    <property type="component" value="Unassembled WGS sequence"/>
</dbReference>
<evidence type="ECO:0000256" key="1">
    <source>
        <dbReference type="ARBA" id="ARBA00001968"/>
    </source>
</evidence>
<protein>
    <recommendedName>
        <fullName evidence="8">DDE Tnp4 domain-containing protein</fullName>
    </recommendedName>
</protein>
<evidence type="ECO:0000256" key="3">
    <source>
        <dbReference type="ARBA" id="ARBA00006958"/>
    </source>
</evidence>
<comment type="cofactor">
    <cofactor evidence="1">
        <name>a divalent metal cation</name>
        <dbReference type="ChEBI" id="CHEBI:60240"/>
    </cofactor>
</comment>
<evidence type="ECO:0000313" key="9">
    <source>
        <dbReference type="EMBL" id="GBG80192.1"/>
    </source>
</evidence>
<dbReference type="GO" id="GO:0005634">
    <property type="term" value="C:nucleus"/>
    <property type="evidence" value="ECO:0007669"/>
    <property type="project" value="UniProtKB-SubCell"/>
</dbReference>